<keyword evidence="2" id="KW-1185">Reference proteome</keyword>
<gene>
    <name evidence="1" type="ORF">BPOR_0285g00120</name>
</gene>
<dbReference type="AlphaFoldDB" id="A0A4Z1KM74"/>
<name>A0A4Z1KM74_9HELO</name>
<sequence>MQTTKLPNKELNHVTYFATTNRELYSSFQHRKRKWSMMAPIPAQLREDIKTHLEKVIKSTPLLELAQPKPKSVLPLGFCKAWLFHASRIQQYPKWKSYQHADQFRLESLDTGENAALKVFQEVCARTLMLKMIVTDTTCRMRMMMGGPGPSVDCGDNVRQAVRELEAVVPNEHMVAGMDN</sequence>
<accession>A0A4Z1KM74</accession>
<evidence type="ECO:0000313" key="1">
    <source>
        <dbReference type="EMBL" id="TGO86678.1"/>
    </source>
</evidence>
<proteinExistence type="predicted"/>
<organism evidence="1 2">
    <name type="scientific">Botrytis porri</name>
    <dbReference type="NCBI Taxonomy" id="87229"/>
    <lineage>
        <taxon>Eukaryota</taxon>
        <taxon>Fungi</taxon>
        <taxon>Dikarya</taxon>
        <taxon>Ascomycota</taxon>
        <taxon>Pezizomycotina</taxon>
        <taxon>Leotiomycetes</taxon>
        <taxon>Helotiales</taxon>
        <taxon>Sclerotiniaceae</taxon>
        <taxon>Botrytis</taxon>
    </lineage>
</organism>
<protein>
    <submittedName>
        <fullName evidence="1">Uncharacterized protein</fullName>
    </submittedName>
</protein>
<dbReference type="EMBL" id="PQXO01000284">
    <property type="protein sequence ID" value="TGO86678.1"/>
    <property type="molecule type" value="Genomic_DNA"/>
</dbReference>
<reference evidence="1 2" key="1">
    <citation type="submission" date="2017-12" db="EMBL/GenBank/DDBJ databases">
        <title>Comparative genomics of Botrytis spp.</title>
        <authorList>
            <person name="Valero-Jimenez C.A."/>
            <person name="Tapia P."/>
            <person name="Veloso J."/>
            <person name="Silva-Moreno E."/>
            <person name="Staats M."/>
            <person name="Valdes J.H."/>
            <person name="Van Kan J.A.L."/>
        </authorList>
    </citation>
    <scope>NUCLEOTIDE SEQUENCE [LARGE SCALE GENOMIC DNA]</scope>
    <source>
        <strain evidence="1 2">MUCL3349</strain>
    </source>
</reference>
<comment type="caution">
    <text evidence="1">The sequence shown here is derived from an EMBL/GenBank/DDBJ whole genome shotgun (WGS) entry which is preliminary data.</text>
</comment>
<dbReference type="Proteomes" id="UP000297280">
    <property type="component" value="Unassembled WGS sequence"/>
</dbReference>
<evidence type="ECO:0000313" key="2">
    <source>
        <dbReference type="Proteomes" id="UP000297280"/>
    </source>
</evidence>